<dbReference type="EMBL" id="UGZE01000001">
    <property type="protein sequence ID" value="SUJ22727.1"/>
    <property type="molecule type" value="Genomic_DNA"/>
</dbReference>
<dbReference type="Gene3D" id="3.40.50.12780">
    <property type="entry name" value="N-terminal domain of ligase-like"/>
    <property type="match status" value="1"/>
</dbReference>
<dbReference type="InterPro" id="IPR025110">
    <property type="entry name" value="AMP-bd_C"/>
</dbReference>
<dbReference type="Pfam" id="PF13193">
    <property type="entry name" value="AMP-binding_C"/>
    <property type="match status" value="1"/>
</dbReference>
<dbReference type="PANTHER" id="PTHR45398">
    <property type="match status" value="1"/>
</dbReference>
<keyword evidence="1" id="KW-0963">Cytoplasm</keyword>
<dbReference type="STRING" id="1212545.SARL_03081"/>
<evidence type="ECO:0000313" key="11">
    <source>
        <dbReference type="Proteomes" id="UP000254956"/>
    </source>
</evidence>
<dbReference type="NCBIfam" id="TIGR01734">
    <property type="entry name" value="D-ala-DACP-lig"/>
    <property type="match status" value="1"/>
</dbReference>
<dbReference type="GO" id="GO:0005524">
    <property type="term" value="F:ATP binding"/>
    <property type="evidence" value="ECO:0007669"/>
    <property type="project" value="UniProtKB-KW"/>
</dbReference>
<dbReference type="RefSeq" id="WP_002509368.1">
    <property type="nucleotide sequence ID" value="NZ_AP019698.1"/>
</dbReference>
<dbReference type="Proteomes" id="UP000254956">
    <property type="component" value="Unassembled WGS sequence"/>
</dbReference>
<evidence type="ECO:0000256" key="5">
    <source>
        <dbReference type="ARBA" id="ARBA00054605"/>
    </source>
</evidence>
<dbReference type="OrthoDB" id="9765680at2"/>
<dbReference type="PANTHER" id="PTHR45398:SF1">
    <property type="entry name" value="ENZYME, PUTATIVE (JCVI)-RELATED"/>
    <property type="match status" value="1"/>
</dbReference>
<feature type="domain" description="AMP-dependent synthetase/ligase" evidence="7">
    <location>
        <begin position="15"/>
        <end position="342"/>
    </location>
</feature>
<reference evidence="10 11" key="1">
    <citation type="submission" date="2018-06" db="EMBL/GenBank/DDBJ databases">
        <authorList>
            <consortium name="Pathogen Informatics"/>
            <person name="Doyle S."/>
        </authorList>
    </citation>
    <scope>NUCLEOTIDE SEQUENCE [LARGE SCALE GENOMIC DNA]</scope>
    <source>
        <strain evidence="10 11">NCTC12413</strain>
    </source>
</reference>
<dbReference type="InterPro" id="IPR000873">
    <property type="entry name" value="AMP-dep_synth/lig_dom"/>
</dbReference>
<evidence type="ECO:0000256" key="6">
    <source>
        <dbReference type="ARBA" id="ARBA00061336"/>
    </source>
</evidence>
<dbReference type="InterPro" id="IPR045851">
    <property type="entry name" value="AMP-bd_C_sf"/>
</dbReference>
<dbReference type="AlphaFoldDB" id="A0A380CMJ2"/>
<evidence type="ECO:0000256" key="4">
    <source>
        <dbReference type="ARBA" id="ARBA00022840"/>
    </source>
</evidence>
<keyword evidence="4" id="KW-0067">ATP-binding</keyword>
<dbReference type="Gene3D" id="3.30.300.30">
    <property type="match status" value="1"/>
</dbReference>
<dbReference type="EMBL" id="BKAV01000003">
    <property type="protein sequence ID" value="GEP99508.1"/>
    <property type="molecule type" value="Genomic_DNA"/>
</dbReference>
<name>A0A380CMJ2_9STAP</name>
<evidence type="ECO:0000313" key="12">
    <source>
        <dbReference type="Proteomes" id="UP000321598"/>
    </source>
</evidence>
<dbReference type="InterPro" id="IPR042099">
    <property type="entry name" value="ANL_N_sf"/>
</dbReference>
<keyword evidence="12" id="KW-1185">Reference proteome</keyword>
<feature type="domain" description="AMP-binding enzyme C-terminal" evidence="8">
    <location>
        <begin position="396"/>
        <end position="475"/>
    </location>
</feature>
<dbReference type="SUPFAM" id="SSF56801">
    <property type="entry name" value="Acetyl-CoA synthetase-like"/>
    <property type="match status" value="1"/>
</dbReference>
<dbReference type="Pfam" id="PF00501">
    <property type="entry name" value="AMP-binding"/>
    <property type="match status" value="1"/>
</dbReference>
<evidence type="ECO:0000256" key="1">
    <source>
        <dbReference type="ARBA" id="ARBA00022490"/>
    </source>
</evidence>
<dbReference type="CDD" id="cd05945">
    <property type="entry name" value="DltA"/>
    <property type="match status" value="1"/>
</dbReference>
<dbReference type="EC" id="6.1.1.13" evidence="10"/>
<dbReference type="FunFam" id="3.30.300.30:FF:000012">
    <property type="entry name" value="D-alanine--D-alanyl carrier protein ligase"/>
    <property type="match status" value="1"/>
</dbReference>
<gene>
    <name evidence="10" type="primary">dltA</name>
    <name evidence="10" type="ORF">NCTC12413_02011</name>
    <name evidence="9" type="ORF">SAR03_05460</name>
</gene>
<dbReference type="Proteomes" id="UP000321598">
    <property type="component" value="Unassembled WGS sequence"/>
</dbReference>
<dbReference type="NCBIfam" id="NF003417">
    <property type="entry name" value="PRK04813.1"/>
    <property type="match status" value="1"/>
</dbReference>
<keyword evidence="2 10" id="KW-0436">Ligase</keyword>
<accession>A0A380CMJ2</accession>
<keyword evidence="3" id="KW-0547">Nucleotide-binding</keyword>
<dbReference type="InterPro" id="IPR044507">
    <property type="entry name" value="DltA-like"/>
</dbReference>
<comment type="function">
    <text evidence="5">Catalyzes the first step in the D-alanylation of lipoteichoic acid (LTA), the activation of D-alanine and its transfer onto the D-alanyl carrier protein (Dcp) DltC. In an ATP-dependent two-step reaction, forms a high energy D-alanyl-AMP intermediate, followed by transfer of the D-alanyl residue as a thiol ester to the phosphopantheinyl prosthetic group of the Dcp. D-alanylation of LTA plays an important role in modulating the properties of the cell wall in Gram-positive bacteria, influencing the net charge of the cell wall.</text>
</comment>
<organism evidence="10 11">
    <name type="scientific">Staphylococcus arlettae</name>
    <dbReference type="NCBI Taxonomy" id="29378"/>
    <lineage>
        <taxon>Bacteria</taxon>
        <taxon>Bacillati</taxon>
        <taxon>Bacillota</taxon>
        <taxon>Bacilli</taxon>
        <taxon>Bacillales</taxon>
        <taxon>Staphylococcaceae</taxon>
        <taxon>Staphylococcus</taxon>
    </lineage>
</organism>
<dbReference type="GO" id="GO:0047473">
    <property type="term" value="F:D-alanine [D-alanyl carrier protein] ligase activity"/>
    <property type="evidence" value="ECO:0007669"/>
    <property type="project" value="InterPro"/>
</dbReference>
<evidence type="ECO:0000256" key="3">
    <source>
        <dbReference type="ARBA" id="ARBA00022741"/>
    </source>
</evidence>
<evidence type="ECO:0000313" key="9">
    <source>
        <dbReference type="EMBL" id="GEP99508.1"/>
    </source>
</evidence>
<evidence type="ECO:0000256" key="2">
    <source>
        <dbReference type="ARBA" id="ARBA00022598"/>
    </source>
</evidence>
<evidence type="ECO:0000259" key="7">
    <source>
        <dbReference type="Pfam" id="PF00501"/>
    </source>
</evidence>
<evidence type="ECO:0000259" key="8">
    <source>
        <dbReference type="Pfam" id="PF13193"/>
    </source>
</evidence>
<dbReference type="GO" id="GO:0070395">
    <property type="term" value="P:lipoteichoic acid biosynthetic process"/>
    <property type="evidence" value="ECO:0007669"/>
    <property type="project" value="InterPro"/>
</dbReference>
<evidence type="ECO:0000313" key="10">
    <source>
        <dbReference type="EMBL" id="SUJ22727.1"/>
    </source>
</evidence>
<reference evidence="9 12" key="2">
    <citation type="submission" date="2019-07" db="EMBL/GenBank/DDBJ databases">
        <title>Whole genome shotgun sequence of Staphylococcus arlettae NBRC 109765.</title>
        <authorList>
            <person name="Hosoyama A."/>
            <person name="Uohara A."/>
            <person name="Ohji S."/>
            <person name="Ichikawa N."/>
        </authorList>
    </citation>
    <scope>NUCLEOTIDE SEQUENCE [LARGE SCALE GENOMIC DNA]</scope>
    <source>
        <strain evidence="9 12">NBRC 109765</strain>
    </source>
</reference>
<dbReference type="InterPro" id="IPR010072">
    <property type="entry name" value="DltA"/>
</dbReference>
<protein>
    <submittedName>
        <fullName evidence="10">D-alanine--poly(Phosphoribitol) ligase subunit 1</fullName>
        <ecNumber evidence="10">6.1.1.13</ecNumber>
    </submittedName>
</protein>
<sequence>MKDILQTINRYSVIYPNKIAIRYNDHSLTYKQLDTYANALACYIMSSRTPLILYGHMSPYMIVGMLASLKAGCGYIPLDISMPTARLQHIINKVEPNFVLNTTSDEIELTNGEIITIDDLQQMSVTTREFNNIQEVDIAYTIFTSGTTGEPKGVQISYGSLNEFVKWISDINQLGLYQHWLNQAPFSFDLSVMAIYPCLTTAGTLHLVDKHMVAKPQLLDDLLRSNNINIWVSTPSFMELALLLPVFTQEKYESLGQFIFCGEVLSHKLAEKLLHHFNKAVVYNTYGPTEATVAVTGIQITQSIIQHYNPLPVGKPRAGVTLAVNDHAELIIMGRCLSQGYLNDAIKTAQVFKEYQGKQAYYTGDSAYYLDDMWFIKGRMDNQIKYNGYRIELEDIEFRLRQIHFIQEAIVVPKVKQGKVVQLIAAITLTKAVSPEEVKVLKSEITPLLAENLPTYMLPTKYEILEKLPINGNGKVDRKAINEVILR</sequence>
<comment type="similarity">
    <text evidence="6">Belongs to the ATP-dependent AMP-binding enzyme family. DltA subfamily.</text>
</comment>
<proteinExistence type="inferred from homology"/>